<dbReference type="STRING" id="35818.HPU229336_05495"/>
<dbReference type="Pfam" id="PF13682">
    <property type="entry name" value="CZB"/>
    <property type="match status" value="1"/>
</dbReference>
<evidence type="ECO:0000313" key="5">
    <source>
        <dbReference type="EMBL" id="KPH55075.1"/>
    </source>
</evidence>
<reference evidence="5 6" key="1">
    <citation type="submission" date="2014-06" db="EMBL/GenBank/DDBJ databases">
        <title>Helicobacter pullorum isolates in fresh chicken meat - phenotypic and genotypic features.</title>
        <authorList>
            <person name="Borges V."/>
            <person name="Santos A."/>
            <person name="Correia C.B."/>
            <person name="Saraiva M."/>
            <person name="Menard A."/>
            <person name="Vieira L."/>
            <person name="Sampaio D.A."/>
            <person name="Gomes J.P."/>
            <person name="Oleastro M."/>
        </authorList>
    </citation>
    <scope>NUCLEOTIDE SEQUENCE [LARGE SCALE GENOMIC DNA]</scope>
    <source>
        <strain evidence="5 6">229334/12</strain>
    </source>
</reference>
<name>A0A0N1E7V9_9HELI</name>
<evidence type="ECO:0000256" key="3">
    <source>
        <dbReference type="SAM" id="Coils"/>
    </source>
</evidence>
<dbReference type="PANTHER" id="PTHR32089:SF112">
    <property type="entry name" value="LYSOZYME-LIKE PROTEIN-RELATED"/>
    <property type="match status" value="1"/>
</dbReference>
<dbReference type="PROSITE" id="PS50111">
    <property type="entry name" value="CHEMOTAXIS_TRANSDUC_2"/>
    <property type="match status" value="1"/>
</dbReference>
<evidence type="ECO:0000256" key="1">
    <source>
        <dbReference type="ARBA" id="ARBA00023224"/>
    </source>
</evidence>
<feature type="coiled-coil region" evidence="3">
    <location>
        <begin position="9"/>
        <end position="43"/>
    </location>
</feature>
<dbReference type="SMART" id="SM00283">
    <property type="entry name" value="MA"/>
    <property type="match status" value="1"/>
</dbReference>
<dbReference type="Proteomes" id="UP000037997">
    <property type="component" value="Unassembled WGS sequence"/>
</dbReference>
<evidence type="ECO:0000313" key="6">
    <source>
        <dbReference type="Proteomes" id="UP000037997"/>
    </source>
</evidence>
<keyword evidence="1 2" id="KW-0807">Transducer</keyword>
<dbReference type="GO" id="GO:0007165">
    <property type="term" value="P:signal transduction"/>
    <property type="evidence" value="ECO:0007669"/>
    <property type="project" value="UniProtKB-KW"/>
</dbReference>
<protein>
    <submittedName>
        <fullName evidence="5">Chemotaxis protein</fullName>
    </submittedName>
</protein>
<evidence type="ECO:0000259" key="4">
    <source>
        <dbReference type="PROSITE" id="PS50111"/>
    </source>
</evidence>
<sequence>MVFRNSKREEELIIENRELKKKVEQLENALKSCSVQNEDYQKSFAQIELHQKQTGVFNSMLEMMTQSCAKNLKILQDDFSNSVNMLQESKKTSLKNYEQIQALETSIGGTVANVTEKLISFQGMIAQVYQDLDSITNVIKLITDVSDQTNLLALNAAIEAARAGEHGRGFAVVADEVRKLAERAQKATREIEMNIQVLRQNFSEVQTSTEEIVGDMDSVNDEVAKFMEMGQTSISVRNDSANVLDTTFIALVKLDHLLFKINSYKAIIEDNKEMQLATHHECRLGKWYDSGIGKEHFSQLSSYAGLETPHSLVHDSFRGALEVFKETGIQKGDEIVEYIKQGEIASDGVVAILDNLLKEKISERQNSTNK</sequence>
<dbReference type="PANTHER" id="PTHR32089">
    <property type="entry name" value="METHYL-ACCEPTING CHEMOTAXIS PROTEIN MCPB"/>
    <property type="match status" value="1"/>
</dbReference>
<feature type="domain" description="Methyl-accepting transducer" evidence="4">
    <location>
        <begin position="111"/>
        <end position="211"/>
    </location>
</feature>
<dbReference type="SUPFAM" id="SSF58104">
    <property type="entry name" value="Methyl-accepting chemotaxis protein (MCP) signaling domain"/>
    <property type="match status" value="1"/>
</dbReference>
<dbReference type="AlphaFoldDB" id="A0A0N1E7V9"/>
<evidence type="ECO:0000256" key="2">
    <source>
        <dbReference type="PROSITE-ProRule" id="PRU00284"/>
    </source>
</evidence>
<dbReference type="InterPro" id="IPR004089">
    <property type="entry name" value="MCPsignal_dom"/>
</dbReference>
<accession>A0A0N1E7V9</accession>
<dbReference type="Gene3D" id="1.20.120.30">
    <property type="entry name" value="Aspartate receptor, ligand-binding domain"/>
    <property type="match status" value="1"/>
</dbReference>
<feature type="coiled-coil region" evidence="3">
    <location>
        <begin position="174"/>
        <end position="201"/>
    </location>
</feature>
<proteinExistence type="predicted"/>
<gene>
    <name evidence="5" type="ORF">HPU229334_10615</name>
</gene>
<dbReference type="PATRIC" id="fig|35818.11.peg.2100"/>
<organism evidence="5 6">
    <name type="scientific">Helicobacter pullorum</name>
    <dbReference type="NCBI Taxonomy" id="35818"/>
    <lineage>
        <taxon>Bacteria</taxon>
        <taxon>Pseudomonadati</taxon>
        <taxon>Campylobacterota</taxon>
        <taxon>Epsilonproteobacteria</taxon>
        <taxon>Campylobacterales</taxon>
        <taxon>Helicobacteraceae</taxon>
        <taxon>Helicobacter</taxon>
    </lineage>
</organism>
<dbReference type="EMBL" id="JNOC01000058">
    <property type="protein sequence ID" value="KPH55075.1"/>
    <property type="molecule type" value="Genomic_DNA"/>
</dbReference>
<dbReference type="GO" id="GO:0016020">
    <property type="term" value="C:membrane"/>
    <property type="evidence" value="ECO:0007669"/>
    <property type="project" value="InterPro"/>
</dbReference>
<dbReference type="Pfam" id="PF00015">
    <property type="entry name" value="MCPsignal"/>
    <property type="match status" value="1"/>
</dbReference>
<dbReference type="InterPro" id="IPR025991">
    <property type="entry name" value="Chemoreceptor_zinc-bind_dom"/>
</dbReference>
<dbReference type="Gene3D" id="1.10.287.950">
    <property type="entry name" value="Methyl-accepting chemotaxis protein"/>
    <property type="match status" value="1"/>
</dbReference>
<comment type="caution">
    <text evidence="5">The sequence shown here is derived from an EMBL/GenBank/DDBJ whole genome shotgun (WGS) entry which is preliminary data.</text>
</comment>
<keyword evidence="3" id="KW-0175">Coiled coil</keyword>